<name>A0A0C9XQ61_9AGAR</name>
<reference evidence="1 2" key="1">
    <citation type="submission" date="2014-04" db="EMBL/GenBank/DDBJ databases">
        <authorList>
            <consortium name="DOE Joint Genome Institute"/>
            <person name="Kuo A."/>
            <person name="Kohler A."/>
            <person name="Nagy L.G."/>
            <person name="Floudas D."/>
            <person name="Copeland A."/>
            <person name="Barry K.W."/>
            <person name="Cichocki N."/>
            <person name="Veneault-Fourrey C."/>
            <person name="LaButti K."/>
            <person name="Lindquist E.A."/>
            <person name="Lipzen A."/>
            <person name="Lundell T."/>
            <person name="Morin E."/>
            <person name="Murat C."/>
            <person name="Sun H."/>
            <person name="Tunlid A."/>
            <person name="Henrissat B."/>
            <person name="Grigoriev I.V."/>
            <person name="Hibbett D.S."/>
            <person name="Martin F."/>
            <person name="Nordberg H.P."/>
            <person name="Cantor M.N."/>
            <person name="Hua S.X."/>
        </authorList>
    </citation>
    <scope>NUCLEOTIDE SEQUENCE [LARGE SCALE GENOMIC DNA]</scope>
    <source>
        <strain evidence="1 2">LaAM-08-1</strain>
    </source>
</reference>
<gene>
    <name evidence="1" type="ORF">K443DRAFT_199634</name>
</gene>
<organism evidence="1 2">
    <name type="scientific">Laccaria amethystina LaAM-08-1</name>
    <dbReference type="NCBI Taxonomy" id="1095629"/>
    <lineage>
        <taxon>Eukaryota</taxon>
        <taxon>Fungi</taxon>
        <taxon>Dikarya</taxon>
        <taxon>Basidiomycota</taxon>
        <taxon>Agaricomycotina</taxon>
        <taxon>Agaricomycetes</taxon>
        <taxon>Agaricomycetidae</taxon>
        <taxon>Agaricales</taxon>
        <taxon>Agaricineae</taxon>
        <taxon>Hydnangiaceae</taxon>
        <taxon>Laccaria</taxon>
    </lineage>
</organism>
<dbReference type="AlphaFoldDB" id="A0A0C9XQ61"/>
<dbReference type="HOGENOM" id="CLU_2904517_0_0_1"/>
<accession>A0A0C9XQ61</accession>
<sequence length="62" mass="6840">MQPRVASRLKASDPHSYYPITSSAGQLSASFREITGDTSEHGQLPCQAPMQVATMMLKETWN</sequence>
<reference evidence="2" key="2">
    <citation type="submission" date="2015-01" db="EMBL/GenBank/DDBJ databases">
        <title>Evolutionary Origins and Diversification of the Mycorrhizal Mutualists.</title>
        <authorList>
            <consortium name="DOE Joint Genome Institute"/>
            <consortium name="Mycorrhizal Genomics Consortium"/>
            <person name="Kohler A."/>
            <person name="Kuo A."/>
            <person name="Nagy L.G."/>
            <person name="Floudas D."/>
            <person name="Copeland A."/>
            <person name="Barry K.W."/>
            <person name="Cichocki N."/>
            <person name="Veneault-Fourrey C."/>
            <person name="LaButti K."/>
            <person name="Lindquist E.A."/>
            <person name="Lipzen A."/>
            <person name="Lundell T."/>
            <person name="Morin E."/>
            <person name="Murat C."/>
            <person name="Riley R."/>
            <person name="Ohm R."/>
            <person name="Sun H."/>
            <person name="Tunlid A."/>
            <person name="Henrissat B."/>
            <person name="Grigoriev I.V."/>
            <person name="Hibbett D.S."/>
            <person name="Martin F."/>
        </authorList>
    </citation>
    <scope>NUCLEOTIDE SEQUENCE [LARGE SCALE GENOMIC DNA]</scope>
    <source>
        <strain evidence="2">LaAM-08-1</strain>
    </source>
</reference>
<dbReference type="Proteomes" id="UP000054477">
    <property type="component" value="Unassembled WGS sequence"/>
</dbReference>
<evidence type="ECO:0000313" key="2">
    <source>
        <dbReference type="Proteomes" id="UP000054477"/>
    </source>
</evidence>
<evidence type="ECO:0000313" key="1">
    <source>
        <dbReference type="EMBL" id="KIK07216.1"/>
    </source>
</evidence>
<keyword evidence="2" id="KW-1185">Reference proteome</keyword>
<dbReference type="EMBL" id="KN838548">
    <property type="protein sequence ID" value="KIK07216.1"/>
    <property type="molecule type" value="Genomic_DNA"/>
</dbReference>
<protein>
    <submittedName>
        <fullName evidence="1">Uncharacterized protein</fullName>
    </submittedName>
</protein>
<proteinExistence type="predicted"/>